<keyword evidence="1" id="KW-0812">Transmembrane</keyword>
<dbReference type="Proteomes" id="UP000885806">
    <property type="component" value="Unassembled WGS sequence"/>
</dbReference>
<keyword evidence="1" id="KW-1133">Transmembrane helix</keyword>
<organism evidence="2">
    <name type="scientific">Hellea balneolensis</name>
    <dbReference type="NCBI Taxonomy" id="287478"/>
    <lineage>
        <taxon>Bacteria</taxon>
        <taxon>Pseudomonadati</taxon>
        <taxon>Pseudomonadota</taxon>
        <taxon>Alphaproteobacteria</taxon>
        <taxon>Maricaulales</taxon>
        <taxon>Robiginitomaculaceae</taxon>
        <taxon>Hellea</taxon>
    </lineage>
</organism>
<evidence type="ECO:0000313" key="2">
    <source>
        <dbReference type="EMBL" id="HHI88785.1"/>
    </source>
</evidence>
<evidence type="ECO:0000256" key="1">
    <source>
        <dbReference type="SAM" id="Phobius"/>
    </source>
</evidence>
<feature type="transmembrane region" description="Helical" evidence="1">
    <location>
        <begin position="43"/>
        <end position="66"/>
    </location>
</feature>
<dbReference type="EMBL" id="DROP01000164">
    <property type="protein sequence ID" value="HHI88785.1"/>
    <property type="molecule type" value="Genomic_DNA"/>
</dbReference>
<comment type="caution">
    <text evidence="2">The sequence shown here is derived from an EMBL/GenBank/DDBJ whole genome shotgun (WGS) entry which is preliminary data.</text>
</comment>
<accession>A0A7V5U1A9</accession>
<protein>
    <submittedName>
        <fullName evidence="2">Uncharacterized protein</fullName>
    </submittedName>
</protein>
<gene>
    <name evidence="2" type="ORF">ENK01_02430</name>
</gene>
<keyword evidence="1" id="KW-0472">Membrane</keyword>
<reference evidence="2" key="1">
    <citation type="journal article" date="2020" name="mSystems">
        <title>Genome- and Community-Level Interaction Insights into Carbon Utilization and Element Cycling Functions of Hydrothermarchaeota in Hydrothermal Sediment.</title>
        <authorList>
            <person name="Zhou Z."/>
            <person name="Liu Y."/>
            <person name="Xu W."/>
            <person name="Pan J."/>
            <person name="Luo Z.H."/>
            <person name="Li M."/>
        </authorList>
    </citation>
    <scope>NUCLEOTIDE SEQUENCE [LARGE SCALE GENOMIC DNA]</scope>
    <source>
        <strain evidence="2">HyVt-538</strain>
    </source>
</reference>
<sequence>MSTPQTGDKTQTQQDGKTPLFREAAIRHRTRALFGDVILAAPLSSWVITILLLIIMLGALAFGLFAHVQVDGRSIPVWRWFFGATG</sequence>
<name>A0A7V5U1A9_9PROT</name>
<dbReference type="AlphaFoldDB" id="A0A7V5U1A9"/>
<proteinExistence type="predicted"/>